<evidence type="ECO:0000256" key="1">
    <source>
        <dbReference type="ARBA" id="ARBA00004554"/>
    </source>
</evidence>
<dbReference type="PANTHER" id="PTHR19139">
    <property type="entry name" value="AQUAPORIN TRANSPORTER"/>
    <property type="match status" value="1"/>
</dbReference>
<dbReference type="PANTHER" id="PTHR19139:SF34">
    <property type="entry name" value="AQUAPORIN-4"/>
    <property type="match status" value="1"/>
</dbReference>
<evidence type="ECO:0000256" key="9">
    <source>
        <dbReference type="ARBA" id="ARBA00023180"/>
    </source>
</evidence>
<dbReference type="InterPro" id="IPR034294">
    <property type="entry name" value="Aquaporin_transptr"/>
</dbReference>
<dbReference type="GO" id="GO:0016323">
    <property type="term" value="C:basolateral plasma membrane"/>
    <property type="evidence" value="ECO:0007669"/>
    <property type="project" value="UniProtKB-SubCell"/>
</dbReference>
<keyword evidence="13" id="KW-1185">Reference proteome</keyword>
<dbReference type="Ensembl" id="ENSOTST00005026790.2">
    <property type="protein sequence ID" value="ENSOTSP00005024777.2"/>
    <property type="gene ID" value="ENSOTSG00005011686.2"/>
</dbReference>
<evidence type="ECO:0000256" key="2">
    <source>
        <dbReference type="ARBA" id="ARBA00006175"/>
    </source>
</evidence>
<dbReference type="Gene3D" id="1.20.1080.10">
    <property type="entry name" value="Glycerol uptake facilitator protein"/>
    <property type="match status" value="1"/>
</dbReference>
<keyword evidence="7 11" id="KW-1133">Transmembrane helix</keyword>
<organism evidence="12 13">
    <name type="scientific">Oncorhynchus tshawytscha</name>
    <name type="common">Chinook salmon</name>
    <name type="synonym">Salmo tshawytscha</name>
    <dbReference type="NCBI Taxonomy" id="74940"/>
    <lineage>
        <taxon>Eukaryota</taxon>
        <taxon>Metazoa</taxon>
        <taxon>Chordata</taxon>
        <taxon>Craniata</taxon>
        <taxon>Vertebrata</taxon>
        <taxon>Euteleostomi</taxon>
        <taxon>Actinopterygii</taxon>
        <taxon>Neopterygii</taxon>
        <taxon>Teleostei</taxon>
        <taxon>Protacanthopterygii</taxon>
        <taxon>Salmoniformes</taxon>
        <taxon>Salmonidae</taxon>
        <taxon>Salmoninae</taxon>
        <taxon>Oncorhynchus</taxon>
    </lineage>
</organism>
<evidence type="ECO:0000256" key="8">
    <source>
        <dbReference type="ARBA" id="ARBA00023136"/>
    </source>
</evidence>
<dbReference type="AlphaFoldDB" id="A0A8C8LKH0"/>
<dbReference type="InterPro" id="IPR000425">
    <property type="entry name" value="MIP"/>
</dbReference>
<keyword evidence="6" id="KW-0677">Repeat</keyword>
<comment type="subcellular location">
    <subcellularLocation>
        <location evidence="1">Basolateral cell membrane</location>
        <topology evidence="1">Multi-pass membrane protein</topology>
    </subcellularLocation>
</comment>
<evidence type="ECO:0000256" key="7">
    <source>
        <dbReference type="ARBA" id="ARBA00022989"/>
    </source>
</evidence>
<sequence>FKSGYQQWTHCMGADPPDLVLISLCFGISIATLVKCFGHMSGGHINPAVTAAMVVTQGLVLAKAVFYLLAQCLGAVVGAAVLYGVTPDVVRVDMVSLWAITFELIFTMLATCDPKCRDLKGSAALAIGFSVCIGHLFDLPIGASVNLARSFGPAMVTWSWENHWVRHFEISADVRRAI</sequence>
<reference evidence="12" key="2">
    <citation type="submission" date="2025-09" db="UniProtKB">
        <authorList>
            <consortium name="Ensembl"/>
        </authorList>
    </citation>
    <scope>IDENTIFICATION</scope>
</reference>
<evidence type="ECO:0000256" key="6">
    <source>
        <dbReference type="ARBA" id="ARBA00022737"/>
    </source>
</evidence>
<dbReference type="Pfam" id="PF00230">
    <property type="entry name" value="MIP"/>
    <property type="match status" value="1"/>
</dbReference>
<dbReference type="InterPro" id="IPR023271">
    <property type="entry name" value="Aquaporin-like"/>
</dbReference>
<proteinExistence type="inferred from homology"/>
<feature type="transmembrane region" description="Helical" evidence="11">
    <location>
        <begin position="124"/>
        <end position="143"/>
    </location>
</feature>
<dbReference type="PRINTS" id="PR00783">
    <property type="entry name" value="MINTRINSICP"/>
</dbReference>
<keyword evidence="5 10" id="KW-0812">Transmembrane</keyword>
<evidence type="ECO:0000256" key="11">
    <source>
        <dbReference type="SAM" id="Phobius"/>
    </source>
</evidence>
<protein>
    <recommendedName>
        <fullName evidence="14">Aquaporin 4</fullName>
    </recommendedName>
</protein>
<keyword evidence="4" id="KW-0597">Phosphoprotein</keyword>
<keyword evidence="8 11" id="KW-0472">Membrane</keyword>
<keyword evidence="9" id="KW-0325">Glycoprotein</keyword>
<reference evidence="12" key="1">
    <citation type="submission" date="2025-08" db="UniProtKB">
        <authorList>
            <consortium name="Ensembl"/>
        </authorList>
    </citation>
    <scope>IDENTIFICATION</scope>
</reference>
<keyword evidence="10" id="KW-0813">Transport</keyword>
<dbReference type="GeneTree" id="ENSGT00940000156037"/>
<name>A0A8C8LKH0_ONCTS</name>
<dbReference type="Proteomes" id="UP000694402">
    <property type="component" value="Unassembled WGS sequence"/>
</dbReference>
<dbReference type="GO" id="GO:0015250">
    <property type="term" value="F:water channel activity"/>
    <property type="evidence" value="ECO:0007669"/>
    <property type="project" value="TreeGrafter"/>
</dbReference>
<accession>A0A8C8LKH0</accession>
<keyword evidence="3" id="KW-1003">Cell membrane</keyword>
<feature type="transmembrane region" description="Helical" evidence="11">
    <location>
        <begin position="95"/>
        <end position="112"/>
    </location>
</feature>
<gene>
    <name evidence="12" type="primary">AQP4</name>
</gene>
<feature type="transmembrane region" description="Helical" evidence="11">
    <location>
        <begin position="20"/>
        <end position="38"/>
    </location>
</feature>
<evidence type="ECO:0000256" key="5">
    <source>
        <dbReference type="ARBA" id="ARBA00022692"/>
    </source>
</evidence>
<dbReference type="SUPFAM" id="SSF81338">
    <property type="entry name" value="Aquaporin-like"/>
    <property type="match status" value="1"/>
</dbReference>
<evidence type="ECO:0008006" key="14">
    <source>
        <dbReference type="Google" id="ProtNLM"/>
    </source>
</evidence>
<evidence type="ECO:0000256" key="3">
    <source>
        <dbReference type="ARBA" id="ARBA00022475"/>
    </source>
</evidence>
<evidence type="ECO:0000256" key="10">
    <source>
        <dbReference type="RuleBase" id="RU000477"/>
    </source>
</evidence>
<feature type="transmembrane region" description="Helical" evidence="11">
    <location>
        <begin position="59"/>
        <end position="83"/>
    </location>
</feature>
<evidence type="ECO:0000313" key="13">
    <source>
        <dbReference type="Proteomes" id="UP000694402"/>
    </source>
</evidence>
<comment type="similarity">
    <text evidence="2 10">Belongs to the MIP/aquaporin (TC 1.A.8) family.</text>
</comment>
<evidence type="ECO:0000313" key="12">
    <source>
        <dbReference type="Ensembl" id="ENSOTSP00005024777.2"/>
    </source>
</evidence>
<evidence type="ECO:0000256" key="4">
    <source>
        <dbReference type="ARBA" id="ARBA00022553"/>
    </source>
</evidence>